<proteinExistence type="predicted"/>
<evidence type="ECO:0000313" key="2">
    <source>
        <dbReference type="EMBL" id="PJK29959.1"/>
    </source>
</evidence>
<dbReference type="Proteomes" id="UP000229498">
    <property type="component" value="Unassembled WGS sequence"/>
</dbReference>
<feature type="region of interest" description="Disordered" evidence="1">
    <location>
        <begin position="39"/>
        <end position="60"/>
    </location>
</feature>
<keyword evidence="3" id="KW-1185">Reference proteome</keyword>
<gene>
    <name evidence="2" type="ORF">CVT23_09335</name>
</gene>
<sequence>MSSFVARRTALELAMQYSRNASIEDQLEKAEKIHAFLVKRAPPPREDGAGEPAASQEAGD</sequence>
<name>A0A2M9G2L1_9PROT</name>
<accession>A0A2M9G2L1</accession>
<protein>
    <submittedName>
        <fullName evidence="2">Uncharacterized protein</fullName>
    </submittedName>
</protein>
<comment type="caution">
    <text evidence="2">The sequence shown here is derived from an EMBL/GenBank/DDBJ whole genome shotgun (WGS) entry which is preliminary data.</text>
</comment>
<dbReference type="EMBL" id="PHIG01000031">
    <property type="protein sequence ID" value="PJK29959.1"/>
    <property type="molecule type" value="Genomic_DNA"/>
</dbReference>
<evidence type="ECO:0000313" key="3">
    <source>
        <dbReference type="Proteomes" id="UP000229498"/>
    </source>
</evidence>
<reference evidence="2 3" key="1">
    <citation type="submission" date="2017-11" db="EMBL/GenBank/DDBJ databases">
        <title>Draft genome sequence of Rhizobiales bacterium SY3-13.</title>
        <authorList>
            <person name="Sun C."/>
        </authorList>
    </citation>
    <scope>NUCLEOTIDE SEQUENCE [LARGE SCALE GENOMIC DNA]</scope>
    <source>
        <strain evidence="2 3">SY3-13</strain>
    </source>
</reference>
<dbReference type="RefSeq" id="WP_109796354.1">
    <property type="nucleotide sequence ID" value="NZ_PHIG01000031.1"/>
</dbReference>
<dbReference type="AlphaFoldDB" id="A0A2M9G2L1"/>
<evidence type="ECO:0000256" key="1">
    <source>
        <dbReference type="SAM" id="MobiDB-lite"/>
    </source>
</evidence>
<organism evidence="2 3">
    <name type="scientific">Minwuia thermotolerans</name>
    <dbReference type="NCBI Taxonomy" id="2056226"/>
    <lineage>
        <taxon>Bacteria</taxon>
        <taxon>Pseudomonadati</taxon>
        <taxon>Pseudomonadota</taxon>
        <taxon>Alphaproteobacteria</taxon>
        <taxon>Minwuiales</taxon>
        <taxon>Minwuiaceae</taxon>
        <taxon>Minwuia</taxon>
    </lineage>
</organism>